<protein>
    <submittedName>
        <fullName evidence="2">Uncharacterized protein (DUF2336 family)</fullName>
    </submittedName>
</protein>
<dbReference type="InterPro" id="IPR019285">
    <property type="entry name" value="DUF2336"/>
</dbReference>
<keyword evidence="3" id="KW-1185">Reference proteome</keyword>
<sequence length="342" mass="37496">MATVTSFESLSRPSRSELRQFAELFAPLFAASSEEARRDAVAALSQSPAIPPAVAFFIGSQPIAVAAPFLIASPCLSNDALITIARSQGVNHARAIAKRESLSPIVIDALVGMRYDTIARPITERRELPAAAIEAMSTVVAPPADTPVETAKAEDDFLLPEEARAAREEELRRRIKLLAGHMERQSDDRQGLRQLSETHAALLVRFARAREATLFAGVLADALSASRWLAQRIMLDISGQQLATTLKGLFMDEAEAVFVLERFYGHLAHEQLDGASRATAMWLVLDIDECGRRLEAWRRADGYTYAERPVAQPVEAPAPHATEEAERPFRTSASMRRAGRGR</sequence>
<proteinExistence type="predicted"/>
<feature type="region of interest" description="Disordered" evidence="1">
    <location>
        <begin position="311"/>
        <end position="342"/>
    </location>
</feature>
<accession>A0A7X0MRM7</accession>
<dbReference type="Proteomes" id="UP000585437">
    <property type="component" value="Unassembled WGS sequence"/>
</dbReference>
<evidence type="ECO:0000313" key="2">
    <source>
        <dbReference type="EMBL" id="MBB6509042.1"/>
    </source>
</evidence>
<reference evidence="2 3" key="1">
    <citation type="submission" date="2020-08" db="EMBL/GenBank/DDBJ databases">
        <title>The Agave Microbiome: Exploring the role of microbial communities in plant adaptations to desert environments.</title>
        <authorList>
            <person name="Partida-Martinez L.P."/>
        </authorList>
    </citation>
    <scope>NUCLEOTIDE SEQUENCE [LARGE SCALE GENOMIC DNA]</scope>
    <source>
        <strain evidence="2 3">AS3.12</strain>
    </source>
</reference>
<evidence type="ECO:0000256" key="1">
    <source>
        <dbReference type="SAM" id="MobiDB-lite"/>
    </source>
</evidence>
<comment type="caution">
    <text evidence="2">The sequence shown here is derived from an EMBL/GenBank/DDBJ whole genome shotgun (WGS) entry which is preliminary data.</text>
</comment>
<organism evidence="2 3">
    <name type="scientific">Rhizobium soli</name>
    <dbReference type="NCBI Taxonomy" id="424798"/>
    <lineage>
        <taxon>Bacteria</taxon>
        <taxon>Pseudomonadati</taxon>
        <taxon>Pseudomonadota</taxon>
        <taxon>Alphaproteobacteria</taxon>
        <taxon>Hyphomicrobiales</taxon>
        <taxon>Rhizobiaceae</taxon>
        <taxon>Rhizobium/Agrobacterium group</taxon>
        <taxon>Rhizobium</taxon>
    </lineage>
</organism>
<dbReference type="AlphaFoldDB" id="A0A7X0MRM7"/>
<dbReference type="Pfam" id="PF10098">
    <property type="entry name" value="DUF2336"/>
    <property type="match status" value="1"/>
</dbReference>
<dbReference type="EMBL" id="JACHBU010000004">
    <property type="protein sequence ID" value="MBB6509042.1"/>
    <property type="molecule type" value="Genomic_DNA"/>
</dbReference>
<evidence type="ECO:0000313" key="3">
    <source>
        <dbReference type="Proteomes" id="UP000585437"/>
    </source>
</evidence>
<gene>
    <name evidence="2" type="ORF">F4695_002399</name>
</gene>
<name>A0A7X0MRM7_9HYPH</name>